<protein>
    <submittedName>
        <fullName evidence="3">Transporter substrate-binding domain-containing protein</fullName>
    </submittedName>
</protein>
<dbReference type="Gene3D" id="3.40.190.10">
    <property type="entry name" value="Periplasmic binding protein-like II"/>
    <property type="match status" value="2"/>
</dbReference>
<dbReference type="Pfam" id="PF00497">
    <property type="entry name" value="SBP_bac_3"/>
    <property type="match status" value="1"/>
</dbReference>
<evidence type="ECO:0000259" key="2">
    <source>
        <dbReference type="SMART" id="SM00062"/>
    </source>
</evidence>
<dbReference type="AlphaFoldDB" id="A0A6L7F459"/>
<dbReference type="Proteomes" id="UP000473325">
    <property type="component" value="Unassembled WGS sequence"/>
</dbReference>
<name>A0A6L7F459_9ACTN</name>
<dbReference type="PANTHER" id="PTHR35936">
    <property type="entry name" value="MEMBRANE-BOUND LYTIC MUREIN TRANSGLYCOSYLASE F"/>
    <property type="match status" value="1"/>
</dbReference>
<dbReference type="SMART" id="SM00062">
    <property type="entry name" value="PBPb"/>
    <property type="match status" value="1"/>
</dbReference>
<organism evidence="3 4">
    <name type="scientific">Nocardioides flavescens</name>
    <dbReference type="NCBI Taxonomy" id="2691959"/>
    <lineage>
        <taxon>Bacteria</taxon>
        <taxon>Bacillati</taxon>
        <taxon>Actinomycetota</taxon>
        <taxon>Actinomycetes</taxon>
        <taxon>Propionibacteriales</taxon>
        <taxon>Nocardioidaceae</taxon>
        <taxon>Nocardioides</taxon>
    </lineage>
</organism>
<sequence length="239" mass="24887">MDSLSPDLAPALAPTGTLRAVINLGNPVLAQGTPEAPRGVTVAIAEHLAERLGVPLSLVTVEGARHSLAALVDGEVDVAFLAREPAREAEVAFTAAYVVIEGVHVVAADSPLTSADEVDREGVRIAVKEGSAYDLYLTRTVQRAELVRGDVATEVYETQGLEVCAGVRQPMESYATEHGLRVLEPAFQQIQQAVALPRDADPETVAVVAAEVERLKADGSIARALSESGVAATVAPPAG</sequence>
<keyword evidence="1" id="KW-0732">Signal</keyword>
<keyword evidence="4" id="KW-1185">Reference proteome</keyword>
<accession>A0A6L7F459</accession>
<evidence type="ECO:0000256" key="1">
    <source>
        <dbReference type="ARBA" id="ARBA00022729"/>
    </source>
</evidence>
<reference evidence="3 4" key="1">
    <citation type="submission" date="2019-12" db="EMBL/GenBank/DDBJ databases">
        <authorList>
            <person name="Kun Z."/>
        </authorList>
    </citation>
    <scope>NUCLEOTIDE SEQUENCE [LARGE SCALE GENOMIC DNA]</scope>
    <source>
        <strain evidence="3 4">YIM 123512</strain>
    </source>
</reference>
<dbReference type="PANTHER" id="PTHR35936:SF17">
    <property type="entry name" value="ARGININE-BINDING EXTRACELLULAR PROTEIN ARTP"/>
    <property type="match status" value="1"/>
</dbReference>
<dbReference type="EMBL" id="WUEK01000017">
    <property type="protein sequence ID" value="MXG92028.1"/>
    <property type="molecule type" value="Genomic_DNA"/>
</dbReference>
<gene>
    <name evidence="3" type="ORF">GRQ65_21010</name>
</gene>
<dbReference type="RefSeq" id="WP_160879966.1">
    <property type="nucleotide sequence ID" value="NZ_WUEK01000017.1"/>
</dbReference>
<proteinExistence type="predicted"/>
<dbReference type="SUPFAM" id="SSF53850">
    <property type="entry name" value="Periplasmic binding protein-like II"/>
    <property type="match status" value="1"/>
</dbReference>
<evidence type="ECO:0000313" key="4">
    <source>
        <dbReference type="Proteomes" id="UP000473325"/>
    </source>
</evidence>
<dbReference type="InterPro" id="IPR001638">
    <property type="entry name" value="Solute-binding_3/MltF_N"/>
</dbReference>
<comment type="caution">
    <text evidence="3">The sequence shown here is derived from an EMBL/GenBank/DDBJ whole genome shotgun (WGS) entry which is preliminary data.</text>
</comment>
<evidence type="ECO:0000313" key="3">
    <source>
        <dbReference type="EMBL" id="MXG92028.1"/>
    </source>
</evidence>
<feature type="domain" description="Solute-binding protein family 3/N-terminal" evidence="2">
    <location>
        <begin position="17"/>
        <end position="228"/>
    </location>
</feature>